<dbReference type="AlphaFoldDB" id="A0A2N5VH69"/>
<feature type="compositionally biased region" description="Polar residues" evidence="1">
    <location>
        <begin position="12"/>
        <end position="22"/>
    </location>
</feature>
<comment type="caution">
    <text evidence="2">The sequence shown here is derived from an EMBL/GenBank/DDBJ whole genome shotgun (WGS) entry which is preliminary data.</text>
</comment>
<protein>
    <submittedName>
        <fullName evidence="2">Uncharacterized protein</fullName>
    </submittedName>
</protein>
<sequence>MGGFSWGKHNLQGLNPQPSPHTTCKQQALMQKRPPVTFTCHMCATELDVSRWSLTTLGRHAWLQPACQLMSPEDAFQKASTIYSVSTGRSTQKASTGRFLEVSSGRFDIEAPVGLFFKASNGRYLTELPTGRFMVASNGRLCQVAPTGLLHRGSNGCLQHKVPTGRSGSHRPTGTSPRLRPADPLEASVGRFYQKASSGQVGF</sequence>
<organism evidence="2 3">
    <name type="scientific">Puccinia coronata f. sp. avenae</name>
    <dbReference type="NCBI Taxonomy" id="200324"/>
    <lineage>
        <taxon>Eukaryota</taxon>
        <taxon>Fungi</taxon>
        <taxon>Dikarya</taxon>
        <taxon>Basidiomycota</taxon>
        <taxon>Pucciniomycotina</taxon>
        <taxon>Pucciniomycetes</taxon>
        <taxon>Pucciniales</taxon>
        <taxon>Pucciniaceae</taxon>
        <taxon>Puccinia</taxon>
    </lineage>
</organism>
<feature type="region of interest" description="Disordered" evidence="1">
    <location>
        <begin position="159"/>
        <end position="185"/>
    </location>
</feature>
<accession>A0A2N5VH69</accession>
<proteinExistence type="predicted"/>
<evidence type="ECO:0000313" key="3">
    <source>
        <dbReference type="Proteomes" id="UP000235392"/>
    </source>
</evidence>
<evidence type="ECO:0000256" key="1">
    <source>
        <dbReference type="SAM" id="MobiDB-lite"/>
    </source>
</evidence>
<reference evidence="2 3" key="1">
    <citation type="submission" date="2017-11" db="EMBL/GenBank/DDBJ databases">
        <title>De novo assembly and phasing of dikaryotic genomes from two isolates of Puccinia coronata f. sp. avenae, the causal agent of oat crown rust.</title>
        <authorList>
            <person name="Miller M.E."/>
            <person name="Zhang Y."/>
            <person name="Omidvar V."/>
            <person name="Sperschneider J."/>
            <person name="Schwessinger B."/>
            <person name="Raley C."/>
            <person name="Palmer J.M."/>
            <person name="Garnica D."/>
            <person name="Upadhyaya N."/>
            <person name="Rathjen J."/>
            <person name="Taylor J.M."/>
            <person name="Park R.F."/>
            <person name="Dodds P.N."/>
            <person name="Hirsch C.D."/>
            <person name="Kianian S.F."/>
            <person name="Figueroa M."/>
        </authorList>
    </citation>
    <scope>NUCLEOTIDE SEQUENCE [LARGE SCALE GENOMIC DNA]</scope>
    <source>
        <strain evidence="2">12SD80</strain>
    </source>
</reference>
<feature type="compositionally biased region" description="Polar residues" evidence="1">
    <location>
        <begin position="166"/>
        <end position="176"/>
    </location>
</feature>
<dbReference type="Proteomes" id="UP000235392">
    <property type="component" value="Unassembled WGS sequence"/>
</dbReference>
<evidence type="ECO:0000313" key="2">
    <source>
        <dbReference type="EMBL" id="PLW49312.1"/>
    </source>
</evidence>
<feature type="region of interest" description="Disordered" evidence="1">
    <location>
        <begin position="1"/>
        <end position="22"/>
    </location>
</feature>
<gene>
    <name evidence="2" type="ORF">PCASD_02647</name>
</gene>
<dbReference type="EMBL" id="PGCI01000017">
    <property type="protein sequence ID" value="PLW49312.1"/>
    <property type="molecule type" value="Genomic_DNA"/>
</dbReference>
<name>A0A2N5VH69_9BASI</name>